<dbReference type="JaponicusDB" id="SJAG_01849">
    <property type="gene designation" value="dbl7"/>
</dbReference>
<organism evidence="2 4">
    <name type="scientific">Schizosaccharomyces japonicus (strain yFS275 / FY16936)</name>
    <name type="common">Fission yeast</name>
    <dbReference type="NCBI Taxonomy" id="402676"/>
    <lineage>
        <taxon>Eukaryota</taxon>
        <taxon>Fungi</taxon>
        <taxon>Dikarya</taxon>
        <taxon>Ascomycota</taxon>
        <taxon>Taphrinomycotina</taxon>
        <taxon>Schizosaccharomycetes</taxon>
        <taxon>Schizosaccharomycetales</taxon>
        <taxon>Schizosaccharomycetaceae</taxon>
        <taxon>Schizosaccharomyces</taxon>
    </lineage>
</organism>
<feature type="region of interest" description="Disordered" evidence="1">
    <location>
        <begin position="48"/>
        <end position="67"/>
    </location>
</feature>
<dbReference type="RefSeq" id="XP_002173087.1">
    <property type="nucleotide sequence ID" value="XM_002173051.2"/>
</dbReference>
<dbReference type="EMBL" id="KE651168">
    <property type="protein sequence ID" value="EEB06794.1"/>
    <property type="molecule type" value="Genomic_DNA"/>
</dbReference>
<evidence type="ECO:0000313" key="2">
    <source>
        <dbReference type="EMBL" id="EEB06794.1"/>
    </source>
</evidence>
<gene>
    <name evidence="3" type="primary">dbl7</name>
    <name evidence="2" type="ORF">SJAG_01849</name>
</gene>
<dbReference type="VEuPathDB" id="FungiDB:SJAG_01849"/>
<evidence type="ECO:0000313" key="3">
    <source>
        <dbReference type="JaponicusDB" id="SJAG_01849"/>
    </source>
</evidence>
<dbReference type="AlphaFoldDB" id="B6JZ26"/>
<feature type="compositionally biased region" description="Basic residues" evidence="1">
    <location>
        <begin position="12"/>
        <end position="21"/>
    </location>
</feature>
<dbReference type="HOGENOM" id="CLU_1099037_0_0_1"/>
<reference evidence="2 4" key="1">
    <citation type="journal article" date="2011" name="Science">
        <title>Comparative functional genomics of the fission yeasts.</title>
        <authorList>
            <person name="Rhind N."/>
            <person name="Chen Z."/>
            <person name="Yassour M."/>
            <person name="Thompson D.A."/>
            <person name="Haas B.J."/>
            <person name="Habib N."/>
            <person name="Wapinski I."/>
            <person name="Roy S."/>
            <person name="Lin M.F."/>
            <person name="Heiman D.I."/>
            <person name="Young S.K."/>
            <person name="Furuya K."/>
            <person name="Guo Y."/>
            <person name="Pidoux A."/>
            <person name="Chen H.M."/>
            <person name="Robbertse B."/>
            <person name="Goldberg J.M."/>
            <person name="Aoki K."/>
            <person name="Bayne E.H."/>
            <person name="Berlin A.M."/>
            <person name="Desjardins C.A."/>
            <person name="Dobbs E."/>
            <person name="Dukaj L."/>
            <person name="Fan L."/>
            <person name="FitzGerald M.G."/>
            <person name="French C."/>
            <person name="Gujja S."/>
            <person name="Hansen K."/>
            <person name="Keifenheim D."/>
            <person name="Levin J.Z."/>
            <person name="Mosher R.A."/>
            <person name="Mueller C.A."/>
            <person name="Pfiffner J."/>
            <person name="Priest M."/>
            <person name="Russ C."/>
            <person name="Smialowska A."/>
            <person name="Swoboda P."/>
            <person name="Sykes S.M."/>
            <person name="Vaughn M."/>
            <person name="Vengrova S."/>
            <person name="Yoder R."/>
            <person name="Zeng Q."/>
            <person name="Allshire R."/>
            <person name="Baulcombe D."/>
            <person name="Birren B.W."/>
            <person name="Brown W."/>
            <person name="Ekwall K."/>
            <person name="Kellis M."/>
            <person name="Leatherwood J."/>
            <person name="Levin H."/>
            <person name="Margalit H."/>
            <person name="Martienssen R."/>
            <person name="Nieduszynski C.A."/>
            <person name="Spatafora J.W."/>
            <person name="Friedman N."/>
            <person name="Dalgaard J.Z."/>
            <person name="Baumann P."/>
            <person name="Niki H."/>
            <person name="Regev A."/>
            <person name="Nusbaum C."/>
        </authorList>
    </citation>
    <scope>NUCLEOTIDE SEQUENCE [LARGE SCALE GENOMIC DNA]</scope>
    <source>
        <strain evidence="4">yFS275 / FY16936</strain>
    </source>
</reference>
<dbReference type="GeneID" id="7048031"/>
<evidence type="ECO:0000313" key="4">
    <source>
        <dbReference type="Proteomes" id="UP000001744"/>
    </source>
</evidence>
<evidence type="ECO:0000256" key="1">
    <source>
        <dbReference type="SAM" id="MobiDB-lite"/>
    </source>
</evidence>
<feature type="region of interest" description="Disordered" evidence="1">
    <location>
        <begin position="1"/>
        <end position="32"/>
    </location>
</feature>
<protein>
    <submittedName>
        <fullName evidence="2">Uncharacterized protein</fullName>
    </submittedName>
</protein>
<sequence>MNPNRFLITPKKQPKKSKRISPSRSRESPSLVKAKVLRDQFIKRHSYIDETIDDDEPQQTPLTPSPTIAKRKRLADEDEIVDEGEDNESDHVTPKSVDTLKVSPNISSKLGAAETSPAPARSSKVHVVVPISTSPYSKGKNGRSPKLHRNIFFDDTKRDYSLNELTVLIKKKHSGRAQHQSPSMFSLNECTVLDRMETGLLLVRHTGTNVLHLLTQKTVSQISPESESIPLSPALCSVLCEAEREHEERVFIH</sequence>
<dbReference type="Proteomes" id="UP000001744">
    <property type="component" value="Unassembled WGS sequence"/>
</dbReference>
<keyword evidence="4" id="KW-1185">Reference proteome</keyword>
<name>B6JZ26_SCHJY</name>
<proteinExistence type="predicted"/>
<accession>B6JZ26</accession>